<feature type="compositionally biased region" description="Polar residues" evidence="4">
    <location>
        <begin position="15"/>
        <end position="25"/>
    </location>
</feature>
<dbReference type="Pfam" id="PF03638">
    <property type="entry name" value="TCR"/>
    <property type="match status" value="2"/>
</dbReference>
<dbReference type="KEGG" id="nnu:104595159"/>
<dbReference type="OMA" id="AGTYCDG"/>
<dbReference type="FunCoup" id="A0A1U7ZJC7">
    <property type="interactions" value="2218"/>
</dbReference>
<dbReference type="PANTHER" id="PTHR12446:SF34">
    <property type="entry name" value="PROTEIN LIN-54 HOMOLOG"/>
    <property type="match status" value="1"/>
</dbReference>
<proteinExistence type="inferred from homology"/>
<feature type="compositionally biased region" description="Basic and acidic residues" evidence="4">
    <location>
        <begin position="437"/>
        <end position="457"/>
    </location>
</feature>
<dbReference type="GeneID" id="104595159"/>
<feature type="region of interest" description="Disordered" evidence="4">
    <location>
        <begin position="418"/>
        <end position="486"/>
    </location>
</feature>
<dbReference type="eggNOG" id="KOG1171">
    <property type="taxonomic scope" value="Eukaryota"/>
</dbReference>
<feature type="compositionally biased region" description="Basic and acidic residues" evidence="4">
    <location>
        <begin position="117"/>
        <end position="134"/>
    </location>
</feature>
<feature type="region of interest" description="Disordered" evidence="4">
    <location>
        <begin position="635"/>
        <end position="662"/>
    </location>
</feature>
<dbReference type="GO" id="GO:0005634">
    <property type="term" value="C:nucleus"/>
    <property type="evidence" value="ECO:0000318"/>
    <property type="project" value="GO_Central"/>
</dbReference>
<dbReference type="AlphaFoldDB" id="A0A1U7ZJC7"/>
<evidence type="ECO:0000256" key="2">
    <source>
        <dbReference type="ARBA" id="ARBA00007267"/>
    </source>
</evidence>
<accession>A0A1U7ZJC7</accession>
<organism evidence="5 6">
    <name type="scientific">Nelumbo nucifera</name>
    <name type="common">Sacred lotus</name>
    <dbReference type="NCBI Taxonomy" id="4432"/>
    <lineage>
        <taxon>Eukaryota</taxon>
        <taxon>Viridiplantae</taxon>
        <taxon>Streptophyta</taxon>
        <taxon>Embryophyta</taxon>
        <taxon>Tracheophyta</taxon>
        <taxon>Spermatophyta</taxon>
        <taxon>Magnoliopsida</taxon>
        <taxon>Proteales</taxon>
        <taxon>Nelumbonaceae</taxon>
        <taxon>Nelumbo</taxon>
    </lineage>
</organism>
<name>A0A1U7ZJC7_NELNU</name>
<dbReference type="InterPro" id="IPR028307">
    <property type="entry name" value="Lin-54_fam"/>
</dbReference>
<dbReference type="InterPro" id="IPR033467">
    <property type="entry name" value="Tesmin/TSO1-like_CXC"/>
</dbReference>
<evidence type="ECO:0000256" key="1">
    <source>
        <dbReference type="ARBA" id="ARBA00004123"/>
    </source>
</evidence>
<protein>
    <submittedName>
        <fullName evidence="6">Protein tesmin/TSO1-like CXC 5 isoform X1</fullName>
    </submittedName>
</protein>
<dbReference type="InterPro" id="IPR005172">
    <property type="entry name" value="CRC"/>
</dbReference>
<feature type="region of interest" description="Disordered" evidence="4">
    <location>
        <begin position="51"/>
        <end position="139"/>
    </location>
</feature>
<dbReference type="SMART" id="SM01114">
    <property type="entry name" value="CXC"/>
    <property type="match status" value="2"/>
</dbReference>
<keyword evidence="5" id="KW-1185">Reference proteome</keyword>
<dbReference type="OrthoDB" id="6283463at2759"/>
<dbReference type="PROSITE" id="PS51634">
    <property type="entry name" value="CRC"/>
    <property type="match status" value="1"/>
</dbReference>
<feature type="compositionally biased region" description="Pro residues" evidence="4">
    <location>
        <begin position="69"/>
        <end position="83"/>
    </location>
</feature>
<evidence type="ECO:0000256" key="3">
    <source>
        <dbReference type="ARBA" id="ARBA00023242"/>
    </source>
</evidence>
<dbReference type="PANTHER" id="PTHR12446">
    <property type="entry name" value="TESMIN/TSO1-RELATED"/>
    <property type="match status" value="1"/>
</dbReference>
<dbReference type="Proteomes" id="UP000189703">
    <property type="component" value="Unplaced"/>
</dbReference>
<comment type="similarity">
    <text evidence="2">Belongs to the lin-54 family.</text>
</comment>
<dbReference type="GO" id="GO:0006355">
    <property type="term" value="P:regulation of DNA-templated transcription"/>
    <property type="evidence" value="ECO:0000318"/>
    <property type="project" value="GO_Central"/>
</dbReference>
<evidence type="ECO:0000256" key="4">
    <source>
        <dbReference type="SAM" id="MobiDB-lite"/>
    </source>
</evidence>
<sequence>MEQGNGGDFPLKKLQSITTTGTVVATSDFPPKKLARQLDFTAFCSASAGVVLPEHPQPQPQSQLHPHPQAQPQPQLHPHPQPQSQPQSQSLSQQQSQSPLQPQPSLPRPSFSVVKPESPRSRPRPGIEVKDSTPKKQKQCNCKNSRCLKLYCECFASGIYCDGCNCVNCCNNVENEVARQEAVEVTLERNPNAFRPKIASSPHGTRDDREDAGEVPMVGKHNKGCHCKKSGCLKKYCECFQANILCSENCKCMDCKNFEGSEERRALFHGDHGNAMAYIQQAANAAITGAIGSPPASKKRKSQDLFFCTTAKDLSVHRLAQFPQGNHPKASIPSSSLSSIPVARVVNTAVLGSSKSAYRSLLADIIQPQDVKELCTLLVVVSGEAAKTLSGWGWIAYGPNLGDSCSKWLFSDEKRGMTEEQVDREDQLESSHASSIHSKEDNRKESELNKTVVDDRSSGTQPDKMGTDDSGSDGADMQKGRPMSPGTLALMCDEQDSMFMAAPSLNGAMAHGHNIPPQSSFGQGMTEVYAEQERLILTGFRDYLRRLTACASIKETNCSSLARTTEAGSQQEPATNGTVKAPVSANAETSQLMSAITTAKAPIPSSAETSQTVGPVNCNPNNGVSTPQTIIAVSTSNNKVQAKDRQSSENGNIKPKIETEDV</sequence>
<gene>
    <name evidence="6" type="primary">LOC104595159</name>
</gene>
<evidence type="ECO:0000313" key="5">
    <source>
        <dbReference type="Proteomes" id="UP000189703"/>
    </source>
</evidence>
<evidence type="ECO:0000313" key="6">
    <source>
        <dbReference type="RefSeq" id="XP_010254064.1"/>
    </source>
</evidence>
<comment type="subcellular location">
    <subcellularLocation>
        <location evidence="1">Nucleus</location>
    </subcellularLocation>
</comment>
<dbReference type="RefSeq" id="XP_010254064.1">
    <property type="nucleotide sequence ID" value="XM_010255762.2"/>
</dbReference>
<keyword evidence="3" id="KW-0539">Nucleus</keyword>
<feature type="compositionally biased region" description="Low complexity" evidence="4">
    <location>
        <begin position="84"/>
        <end position="100"/>
    </location>
</feature>
<dbReference type="STRING" id="4432.A0A1U7ZJC7"/>
<reference evidence="6" key="1">
    <citation type="submission" date="2025-08" db="UniProtKB">
        <authorList>
            <consortium name="RefSeq"/>
        </authorList>
    </citation>
    <scope>IDENTIFICATION</scope>
</reference>
<feature type="region of interest" description="Disordered" evidence="4">
    <location>
        <begin position="1"/>
        <end position="31"/>
    </location>
</feature>